<comment type="caution">
    <text evidence="1">The sequence shown here is derived from an EMBL/GenBank/DDBJ whole genome shotgun (WGS) entry which is preliminary data.</text>
</comment>
<dbReference type="EMBL" id="CBTN010000035">
    <property type="protein sequence ID" value="CDH56134.1"/>
    <property type="molecule type" value="Genomic_DNA"/>
</dbReference>
<sequence length="174" mass="20657">MALPFGEVRLMAETGTHRPLHNTITVDDLLHHFKDLCYFLLTHCIRRRKIATKHASLQKIARIYQCIYEMSYARTFSKEHMEASDSIKFNILMRKLGYSTRQCMDPADYVYGVLGLLQIKIPRMTDPNAVWQRFLSELDKMKTLYPNIRRINRRAYSFDLQQANNMRDVYFDLL</sequence>
<protein>
    <submittedName>
        <fullName evidence="1">Uncharacterized protein</fullName>
    </submittedName>
</protein>
<organism evidence="1 2">
    <name type="scientific">Lichtheimia corymbifera JMRC:FSU:9682</name>
    <dbReference type="NCBI Taxonomy" id="1263082"/>
    <lineage>
        <taxon>Eukaryota</taxon>
        <taxon>Fungi</taxon>
        <taxon>Fungi incertae sedis</taxon>
        <taxon>Mucoromycota</taxon>
        <taxon>Mucoromycotina</taxon>
        <taxon>Mucoromycetes</taxon>
        <taxon>Mucorales</taxon>
        <taxon>Lichtheimiaceae</taxon>
        <taxon>Lichtheimia</taxon>
    </lineage>
</organism>
<dbReference type="Proteomes" id="UP000027586">
    <property type="component" value="Unassembled WGS sequence"/>
</dbReference>
<dbReference type="AlphaFoldDB" id="A0A068S1J8"/>
<evidence type="ECO:0000313" key="2">
    <source>
        <dbReference type="Proteomes" id="UP000027586"/>
    </source>
</evidence>
<gene>
    <name evidence="1" type="ORF">LCOR_07217.1</name>
</gene>
<evidence type="ECO:0000313" key="1">
    <source>
        <dbReference type="EMBL" id="CDH56134.1"/>
    </source>
</evidence>
<dbReference type="VEuPathDB" id="FungiDB:LCOR_07217.1"/>
<name>A0A068S1J8_9FUNG</name>
<keyword evidence="2" id="KW-1185">Reference proteome</keyword>
<accession>A0A068S1J8</accession>
<reference evidence="1" key="1">
    <citation type="submission" date="2013-08" db="EMBL/GenBank/DDBJ databases">
        <title>Gene expansion shapes genome architecture in the human pathogen Lichtheimia corymbifera: an evolutionary genomics analysis in the ancient terrestrial Mucorales (Mucoromycotina).</title>
        <authorList>
            <person name="Schwartze V.U."/>
            <person name="Winter S."/>
            <person name="Shelest E."/>
            <person name="Marcet-Houben M."/>
            <person name="Horn F."/>
            <person name="Wehner S."/>
            <person name="Hoffmann K."/>
            <person name="Riege K."/>
            <person name="Sammeth M."/>
            <person name="Nowrousian M."/>
            <person name="Valiante V."/>
            <person name="Linde J."/>
            <person name="Jacobsen I.D."/>
            <person name="Marz M."/>
            <person name="Brakhage A.A."/>
            <person name="Gabaldon T."/>
            <person name="Bocker S."/>
            <person name="Voigt K."/>
        </authorList>
    </citation>
    <scope>NUCLEOTIDE SEQUENCE [LARGE SCALE GENOMIC DNA]</scope>
    <source>
        <strain evidence="1">FSU 9682</strain>
    </source>
</reference>
<dbReference type="OrthoDB" id="2157530at2759"/>
<proteinExistence type="predicted"/>